<gene>
    <name evidence="6" type="ORF">HFP15_17510</name>
</gene>
<dbReference type="RefSeq" id="WP_168516811.1">
    <property type="nucleotide sequence ID" value="NZ_JAAXLS010000010.1"/>
</dbReference>
<evidence type="ECO:0000256" key="2">
    <source>
        <dbReference type="ARBA" id="ARBA00023125"/>
    </source>
</evidence>
<sequence length="190" mass="19797">MAPTRERILDATAELFRRYGYTGTGLKQVVAAANAPFGSLYHHFPGGKQQLGAEVVHRAGHMYQKLVESVFDSGADAVEGTANVFSGAAEVLKATDYADACPIATVALEVASTDDTLRQATAEVFESWIQGATTRFADAGVPEARARELAILLVAALEGAFVLDRAMRGTEALRVAGAAAATAVEAALAG</sequence>
<proteinExistence type="predicted"/>
<evidence type="ECO:0000313" key="7">
    <source>
        <dbReference type="Proteomes" id="UP000715441"/>
    </source>
</evidence>
<evidence type="ECO:0000313" key="6">
    <source>
        <dbReference type="EMBL" id="NKQ54682.1"/>
    </source>
</evidence>
<dbReference type="EMBL" id="JAAXLS010000010">
    <property type="protein sequence ID" value="NKQ54682.1"/>
    <property type="molecule type" value="Genomic_DNA"/>
</dbReference>
<feature type="domain" description="HTH tetR-type" evidence="5">
    <location>
        <begin position="2"/>
        <end position="62"/>
    </location>
</feature>
<dbReference type="PANTHER" id="PTHR47506:SF3">
    <property type="entry name" value="HTH-TYPE TRANSCRIPTIONAL REGULATOR LMRA"/>
    <property type="match status" value="1"/>
</dbReference>
<dbReference type="InterPro" id="IPR054156">
    <property type="entry name" value="YxaF_TetR_C"/>
</dbReference>
<name>A0ABX1J8Q3_9PSEU</name>
<organism evidence="6 7">
    <name type="scientific">Amycolatopsis acididurans</name>
    <dbReference type="NCBI Taxonomy" id="2724524"/>
    <lineage>
        <taxon>Bacteria</taxon>
        <taxon>Bacillati</taxon>
        <taxon>Actinomycetota</taxon>
        <taxon>Actinomycetes</taxon>
        <taxon>Pseudonocardiales</taxon>
        <taxon>Pseudonocardiaceae</taxon>
        <taxon>Amycolatopsis</taxon>
    </lineage>
</organism>
<evidence type="ECO:0000256" key="3">
    <source>
        <dbReference type="ARBA" id="ARBA00023163"/>
    </source>
</evidence>
<keyword evidence="7" id="KW-1185">Reference proteome</keyword>
<keyword evidence="3" id="KW-0804">Transcription</keyword>
<accession>A0ABX1J8Q3</accession>
<dbReference type="SUPFAM" id="SSF46689">
    <property type="entry name" value="Homeodomain-like"/>
    <property type="match status" value="1"/>
</dbReference>
<evidence type="ECO:0000256" key="1">
    <source>
        <dbReference type="ARBA" id="ARBA00023015"/>
    </source>
</evidence>
<dbReference type="PROSITE" id="PS50977">
    <property type="entry name" value="HTH_TETR_2"/>
    <property type="match status" value="1"/>
</dbReference>
<dbReference type="Proteomes" id="UP000715441">
    <property type="component" value="Unassembled WGS sequence"/>
</dbReference>
<dbReference type="SUPFAM" id="SSF48498">
    <property type="entry name" value="Tetracyclin repressor-like, C-terminal domain"/>
    <property type="match status" value="1"/>
</dbReference>
<dbReference type="Pfam" id="PF21993">
    <property type="entry name" value="TetR_C_13_2"/>
    <property type="match status" value="1"/>
</dbReference>
<evidence type="ECO:0000259" key="5">
    <source>
        <dbReference type="PROSITE" id="PS50977"/>
    </source>
</evidence>
<feature type="DNA-binding region" description="H-T-H motif" evidence="4">
    <location>
        <begin position="25"/>
        <end position="44"/>
    </location>
</feature>
<dbReference type="InterPro" id="IPR001647">
    <property type="entry name" value="HTH_TetR"/>
</dbReference>
<reference evidence="6 7" key="1">
    <citation type="submission" date="2020-04" db="EMBL/GenBank/DDBJ databases">
        <title>Novel species.</title>
        <authorList>
            <person name="Teo W.F.A."/>
            <person name="Lipun K."/>
            <person name="Srisuk N."/>
            <person name="Duangmal K."/>
        </authorList>
    </citation>
    <scope>NUCLEOTIDE SEQUENCE [LARGE SCALE GENOMIC DNA]</scope>
    <source>
        <strain evidence="6 7">K13G38</strain>
    </source>
</reference>
<dbReference type="InterPro" id="IPR036271">
    <property type="entry name" value="Tet_transcr_reg_TetR-rel_C_sf"/>
</dbReference>
<evidence type="ECO:0000256" key="4">
    <source>
        <dbReference type="PROSITE-ProRule" id="PRU00335"/>
    </source>
</evidence>
<dbReference type="Pfam" id="PF00440">
    <property type="entry name" value="TetR_N"/>
    <property type="match status" value="1"/>
</dbReference>
<dbReference type="Gene3D" id="1.10.357.10">
    <property type="entry name" value="Tetracycline Repressor, domain 2"/>
    <property type="match status" value="1"/>
</dbReference>
<dbReference type="PANTHER" id="PTHR47506">
    <property type="entry name" value="TRANSCRIPTIONAL REGULATORY PROTEIN"/>
    <property type="match status" value="1"/>
</dbReference>
<protein>
    <submittedName>
        <fullName evidence="6">TetR/AcrR family transcriptional regulator</fullName>
    </submittedName>
</protein>
<keyword evidence="2 4" id="KW-0238">DNA-binding</keyword>
<keyword evidence="1" id="KW-0805">Transcription regulation</keyword>
<comment type="caution">
    <text evidence="6">The sequence shown here is derived from an EMBL/GenBank/DDBJ whole genome shotgun (WGS) entry which is preliminary data.</text>
</comment>
<dbReference type="InterPro" id="IPR009057">
    <property type="entry name" value="Homeodomain-like_sf"/>
</dbReference>